<keyword evidence="3" id="KW-0560">Oxidoreductase</keyword>
<evidence type="ECO:0000259" key="5">
    <source>
        <dbReference type="SMART" id="SM00822"/>
    </source>
</evidence>
<dbReference type="Pfam" id="PF00106">
    <property type="entry name" value="adh_short"/>
    <property type="match status" value="1"/>
</dbReference>
<dbReference type="InterPro" id="IPR002347">
    <property type="entry name" value="SDR_fam"/>
</dbReference>
<accession>A0A0A0JES5</accession>
<dbReference type="PROSITE" id="PS00061">
    <property type="entry name" value="ADH_SHORT"/>
    <property type="match status" value="1"/>
</dbReference>
<dbReference type="PRINTS" id="PR00080">
    <property type="entry name" value="SDRFAMILY"/>
</dbReference>
<dbReference type="eggNOG" id="COG4221">
    <property type="taxonomic scope" value="Bacteria"/>
</dbReference>
<dbReference type="RefSeq" id="WP_035912086.1">
    <property type="nucleotide sequence ID" value="NZ_AVPJ01000002.1"/>
</dbReference>
<dbReference type="Gene3D" id="3.40.50.720">
    <property type="entry name" value="NAD(P)-binding Rossmann-like Domain"/>
    <property type="match status" value="1"/>
</dbReference>
<dbReference type="FunFam" id="3.40.50.720:FF:000084">
    <property type="entry name" value="Short-chain dehydrogenase reductase"/>
    <property type="match status" value="1"/>
</dbReference>
<dbReference type="PANTHER" id="PTHR43391:SF14">
    <property type="entry name" value="DEHYDROGENASE_REDUCTASE SDR FAMILY PROTEIN 7-LIKE"/>
    <property type="match status" value="1"/>
</dbReference>
<evidence type="ECO:0000256" key="3">
    <source>
        <dbReference type="ARBA" id="ARBA00023002"/>
    </source>
</evidence>
<dbReference type="InterPro" id="IPR020904">
    <property type="entry name" value="Sc_DH/Rdtase_CS"/>
</dbReference>
<dbReference type="InterPro" id="IPR057326">
    <property type="entry name" value="KR_dom"/>
</dbReference>
<protein>
    <submittedName>
        <fullName evidence="6">Short-chain dehydrogenase</fullName>
    </submittedName>
</protein>
<proteinExistence type="inferred from homology"/>
<dbReference type="PRINTS" id="PR00081">
    <property type="entry name" value="GDHRDH"/>
</dbReference>
<dbReference type="STRING" id="1385520.N802_11915"/>
<keyword evidence="7" id="KW-1185">Reference proteome</keyword>
<comment type="caution">
    <text evidence="6">The sequence shown here is derived from an EMBL/GenBank/DDBJ whole genome shotgun (WGS) entry which is preliminary data.</text>
</comment>
<dbReference type="OrthoDB" id="9775296at2"/>
<dbReference type="PANTHER" id="PTHR43391">
    <property type="entry name" value="RETINOL DEHYDROGENASE-RELATED"/>
    <property type="match status" value="1"/>
</dbReference>
<evidence type="ECO:0000313" key="6">
    <source>
        <dbReference type="EMBL" id="KGN34106.1"/>
    </source>
</evidence>
<evidence type="ECO:0000256" key="4">
    <source>
        <dbReference type="RuleBase" id="RU000363"/>
    </source>
</evidence>
<dbReference type="AlphaFoldDB" id="A0A0A0JES5"/>
<dbReference type="Proteomes" id="UP000030002">
    <property type="component" value="Unassembled WGS sequence"/>
</dbReference>
<feature type="domain" description="Ketoreductase" evidence="5">
    <location>
        <begin position="3"/>
        <end position="175"/>
    </location>
</feature>
<gene>
    <name evidence="6" type="ORF">N802_11915</name>
</gene>
<dbReference type="InterPro" id="IPR036291">
    <property type="entry name" value="NAD(P)-bd_dom_sf"/>
</dbReference>
<comment type="similarity">
    <text evidence="1 4">Belongs to the short-chain dehydrogenases/reductases (SDR) family.</text>
</comment>
<dbReference type="CDD" id="cd05233">
    <property type="entry name" value="SDR_c"/>
    <property type="match status" value="1"/>
</dbReference>
<dbReference type="SMART" id="SM00822">
    <property type="entry name" value="PKS_KR"/>
    <property type="match status" value="1"/>
</dbReference>
<organism evidence="6 7">
    <name type="scientific">Knoellia sinensis KCTC 19936</name>
    <dbReference type="NCBI Taxonomy" id="1385520"/>
    <lineage>
        <taxon>Bacteria</taxon>
        <taxon>Bacillati</taxon>
        <taxon>Actinomycetota</taxon>
        <taxon>Actinomycetes</taxon>
        <taxon>Micrococcales</taxon>
        <taxon>Intrasporangiaceae</taxon>
        <taxon>Knoellia</taxon>
    </lineage>
</organism>
<dbReference type="GO" id="GO:0016491">
    <property type="term" value="F:oxidoreductase activity"/>
    <property type="evidence" value="ECO:0007669"/>
    <property type="project" value="UniProtKB-KW"/>
</dbReference>
<dbReference type="SUPFAM" id="SSF51735">
    <property type="entry name" value="NAD(P)-binding Rossmann-fold domains"/>
    <property type="match status" value="1"/>
</dbReference>
<name>A0A0A0JES5_9MICO</name>
<reference evidence="6 7" key="1">
    <citation type="submission" date="2013-08" db="EMBL/GenBank/DDBJ databases">
        <title>The genome sequence of Knoellia sinensis.</title>
        <authorList>
            <person name="Zhu W."/>
            <person name="Wang G."/>
        </authorList>
    </citation>
    <scope>NUCLEOTIDE SEQUENCE [LARGE SCALE GENOMIC DNA]</scope>
    <source>
        <strain evidence="6 7">KCTC 19936</strain>
    </source>
</reference>
<sequence>MSRRVLITGGASGLGLALAKAFIARGDRVLVGDLSESRPGSVPDDTAYVRLDVRSQQDWDAALAHVRETWGGLDVLVNNAGVATGGRIDVESIADWERVLDINLLGVVRGCQTFTPLFKEQRSGHIVNTASLAGLVHGPGMSSYNAAKAGVVALSETLGFELGPWDIHVSAICPAFFRTNLHESLQGKDVAMEETAVKLITRASMTAEEVAAIVLKGIDKRKNVILTDKLGKRAYWTKRLARPAYALMATKAGERLARKSHHA</sequence>
<evidence type="ECO:0000256" key="2">
    <source>
        <dbReference type="ARBA" id="ARBA00022857"/>
    </source>
</evidence>
<dbReference type="EMBL" id="AVPJ01000002">
    <property type="protein sequence ID" value="KGN34106.1"/>
    <property type="molecule type" value="Genomic_DNA"/>
</dbReference>
<evidence type="ECO:0000256" key="1">
    <source>
        <dbReference type="ARBA" id="ARBA00006484"/>
    </source>
</evidence>
<evidence type="ECO:0000313" key="7">
    <source>
        <dbReference type="Proteomes" id="UP000030002"/>
    </source>
</evidence>
<keyword evidence="2" id="KW-0521">NADP</keyword>